<keyword evidence="3" id="KW-1133">Transmembrane helix</keyword>
<dbReference type="GO" id="GO:0022857">
    <property type="term" value="F:transmembrane transporter activity"/>
    <property type="evidence" value="ECO:0007669"/>
    <property type="project" value="TreeGrafter"/>
</dbReference>
<evidence type="ECO:0000256" key="2">
    <source>
        <dbReference type="ARBA" id="ARBA00022692"/>
    </source>
</evidence>
<dbReference type="PANTHER" id="PTHR10283">
    <property type="entry name" value="SOLUTE CARRIER FAMILY 13 MEMBER"/>
    <property type="match status" value="1"/>
</dbReference>
<comment type="subcellular location">
    <subcellularLocation>
        <location evidence="1">Membrane</location>
        <topology evidence="1">Multi-pass membrane protein</topology>
    </subcellularLocation>
</comment>
<evidence type="ECO:0000256" key="1">
    <source>
        <dbReference type="ARBA" id="ARBA00004141"/>
    </source>
</evidence>
<protein>
    <submittedName>
        <fullName evidence="5">Uncharacterized protein</fullName>
    </submittedName>
</protein>
<proteinExistence type="predicted"/>
<evidence type="ECO:0000313" key="5">
    <source>
        <dbReference type="EMBL" id="KAK9951427.1"/>
    </source>
</evidence>
<sequence>MTKSITDYIPGWGVLFKGRASDGTVSVVVETLLFIVPSKKQKGEKLDWNKCKKQPWNIILLLASQAQKILVTIRALSLP</sequence>
<comment type="caution">
    <text evidence="5">The sequence shown here is derived from an EMBL/GenBank/DDBJ whole genome shotgun (WGS) entry which is preliminary data.</text>
</comment>
<dbReference type="AlphaFoldDB" id="A0AAW1YSD7"/>
<evidence type="ECO:0000313" key="6">
    <source>
        <dbReference type="Proteomes" id="UP001457282"/>
    </source>
</evidence>
<dbReference type="GO" id="GO:0005886">
    <property type="term" value="C:plasma membrane"/>
    <property type="evidence" value="ECO:0007669"/>
    <property type="project" value="TreeGrafter"/>
</dbReference>
<evidence type="ECO:0000256" key="4">
    <source>
        <dbReference type="ARBA" id="ARBA00023136"/>
    </source>
</evidence>
<reference evidence="5 6" key="1">
    <citation type="journal article" date="2023" name="G3 (Bethesda)">
        <title>A chromosome-length genome assembly and annotation of blackberry (Rubus argutus, cv. 'Hillquist').</title>
        <authorList>
            <person name="Bruna T."/>
            <person name="Aryal R."/>
            <person name="Dudchenko O."/>
            <person name="Sargent D.J."/>
            <person name="Mead D."/>
            <person name="Buti M."/>
            <person name="Cavallini A."/>
            <person name="Hytonen T."/>
            <person name="Andres J."/>
            <person name="Pham M."/>
            <person name="Weisz D."/>
            <person name="Mascagni F."/>
            <person name="Usai G."/>
            <person name="Natali L."/>
            <person name="Bassil N."/>
            <person name="Fernandez G.E."/>
            <person name="Lomsadze A."/>
            <person name="Armour M."/>
            <person name="Olukolu B."/>
            <person name="Poorten T."/>
            <person name="Britton C."/>
            <person name="Davik J."/>
            <person name="Ashrafi H."/>
            <person name="Aiden E.L."/>
            <person name="Borodovsky M."/>
            <person name="Worthington M."/>
        </authorList>
    </citation>
    <scope>NUCLEOTIDE SEQUENCE [LARGE SCALE GENOMIC DNA]</scope>
    <source>
        <strain evidence="5">PI 553951</strain>
    </source>
</reference>
<keyword evidence="6" id="KW-1185">Reference proteome</keyword>
<dbReference type="PANTHER" id="PTHR10283:SF82">
    <property type="entry name" value="SOLUTE CARRIER FAMILY 13 MEMBER 2"/>
    <property type="match status" value="1"/>
</dbReference>
<gene>
    <name evidence="5" type="ORF">M0R45_006869</name>
</gene>
<accession>A0AAW1YSD7</accession>
<organism evidence="5 6">
    <name type="scientific">Rubus argutus</name>
    <name type="common">Southern blackberry</name>
    <dbReference type="NCBI Taxonomy" id="59490"/>
    <lineage>
        <taxon>Eukaryota</taxon>
        <taxon>Viridiplantae</taxon>
        <taxon>Streptophyta</taxon>
        <taxon>Embryophyta</taxon>
        <taxon>Tracheophyta</taxon>
        <taxon>Spermatophyta</taxon>
        <taxon>Magnoliopsida</taxon>
        <taxon>eudicotyledons</taxon>
        <taxon>Gunneridae</taxon>
        <taxon>Pentapetalae</taxon>
        <taxon>rosids</taxon>
        <taxon>fabids</taxon>
        <taxon>Rosales</taxon>
        <taxon>Rosaceae</taxon>
        <taxon>Rosoideae</taxon>
        <taxon>Rosoideae incertae sedis</taxon>
        <taxon>Rubus</taxon>
    </lineage>
</organism>
<name>A0AAW1YSD7_RUBAR</name>
<dbReference type="EMBL" id="JBEDUW010000001">
    <property type="protein sequence ID" value="KAK9951427.1"/>
    <property type="molecule type" value="Genomic_DNA"/>
</dbReference>
<dbReference type="Proteomes" id="UP001457282">
    <property type="component" value="Unassembled WGS sequence"/>
</dbReference>
<evidence type="ECO:0000256" key="3">
    <source>
        <dbReference type="ARBA" id="ARBA00022989"/>
    </source>
</evidence>
<keyword evidence="2" id="KW-0812">Transmembrane</keyword>
<keyword evidence="4" id="KW-0472">Membrane</keyword>